<organism evidence="1 2">
    <name type="scientific">Parasponia andersonii</name>
    <name type="common">Sponia andersonii</name>
    <dbReference type="NCBI Taxonomy" id="3476"/>
    <lineage>
        <taxon>Eukaryota</taxon>
        <taxon>Viridiplantae</taxon>
        <taxon>Streptophyta</taxon>
        <taxon>Embryophyta</taxon>
        <taxon>Tracheophyta</taxon>
        <taxon>Spermatophyta</taxon>
        <taxon>Magnoliopsida</taxon>
        <taxon>eudicotyledons</taxon>
        <taxon>Gunneridae</taxon>
        <taxon>Pentapetalae</taxon>
        <taxon>rosids</taxon>
        <taxon>fabids</taxon>
        <taxon>Rosales</taxon>
        <taxon>Cannabaceae</taxon>
        <taxon>Parasponia</taxon>
    </lineage>
</organism>
<comment type="caution">
    <text evidence="1">The sequence shown here is derived from an EMBL/GenBank/DDBJ whole genome shotgun (WGS) entry which is preliminary data.</text>
</comment>
<feature type="non-terminal residue" evidence="1">
    <location>
        <position position="67"/>
    </location>
</feature>
<accession>A0A2P5DZ53</accession>
<evidence type="ECO:0000313" key="2">
    <source>
        <dbReference type="Proteomes" id="UP000237105"/>
    </source>
</evidence>
<dbReference type="Proteomes" id="UP000237105">
    <property type="component" value="Unassembled WGS sequence"/>
</dbReference>
<dbReference type="EMBL" id="JXTB01000008">
    <property type="protein sequence ID" value="PON78540.1"/>
    <property type="molecule type" value="Genomic_DNA"/>
</dbReference>
<keyword evidence="2" id="KW-1185">Reference proteome</keyword>
<protein>
    <submittedName>
        <fullName evidence="1">Uncharacterized protein</fullName>
    </submittedName>
</protein>
<evidence type="ECO:0000313" key="1">
    <source>
        <dbReference type="EMBL" id="PON78540.1"/>
    </source>
</evidence>
<proteinExistence type="predicted"/>
<name>A0A2P5DZ53_PARAD</name>
<reference evidence="2" key="1">
    <citation type="submission" date="2016-06" db="EMBL/GenBank/DDBJ databases">
        <title>Parallel loss of symbiosis genes in relatives of nitrogen-fixing non-legume Parasponia.</title>
        <authorList>
            <person name="Van Velzen R."/>
            <person name="Holmer R."/>
            <person name="Bu F."/>
            <person name="Rutten L."/>
            <person name="Van Zeijl A."/>
            <person name="Liu W."/>
            <person name="Santuari L."/>
            <person name="Cao Q."/>
            <person name="Sharma T."/>
            <person name="Shen D."/>
            <person name="Roswanjaya Y."/>
            <person name="Wardhani T."/>
            <person name="Kalhor M.S."/>
            <person name="Jansen J."/>
            <person name="Van den Hoogen J."/>
            <person name="Gungor B."/>
            <person name="Hartog M."/>
            <person name="Hontelez J."/>
            <person name="Verver J."/>
            <person name="Yang W.-C."/>
            <person name="Schijlen E."/>
            <person name="Repin R."/>
            <person name="Schilthuizen M."/>
            <person name="Schranz E."/>
            <person name="Heidstra R."/>
            <person name="Miyata K."/>
            <person name="Fedorova E."/>
            <person name="Kohlen W."/>
            <person name="Bisseling T."/>
            <person name="Smit S."/>
            <person name="Geurts R."/>
        </authorList>
    </citation>
    <scope>NUCLEOTIDE SEQUENCE [LARGE SCALE GENOMIC DNA]</scope>
    <source>
        <strain evidence="2">cv. WU1-14</strain>
    </source>
</reference>
<dbReference type="AlphaFoldDB" id="A0A2P5DZ53"/>
<sequence length="67" mass="7074">MRFERTRTGTSMLFSEVDVFCAAVDTTVVSCTGGLGSGASISGEIRAFWCVGTPDRTALLTGQMHAL</sequence>
<gene>
    <name evidence="1" type="ORF">PanWU01x14_017980</name>
</gene>